<dbReference type="AlphaFoldDB" id="A0A6U0HTJ0"/>
<keyword evidence="1" id="KW-0812">Transmembrane</keyword>
<sequence length="216" mass="22733">MGENDDGTEYFIGPICSNSGTEIKIGVFTDEFCSTFAKDGMDIDTMVQTAFADENADGTPQLTYHNLENVASGSCISCLFVDENADANDNNGEVEGVEACQQLYEMAAKCETPYGFDGVLSWNNEEYYNQAAQEDNVCAFMKAVNGGAYDEEGEISVSSSNVSSGAGMSSVAGWQKFLIAALVLGTVGLVVFACTLHSSLTKGAKADLSSQGGAMA</sequence>
<gene>
    <name evidence="2" type="ORF">HTAM1171_LOCUS11410</name>
    <name evidence="3" type="ORF">HTAM1171_LOCUS11411</name>
</gene>
<reference evidence="3" key="1">
    <citation type="submission" date="2021-01" db="EMBL/GenBank/DDBJ databases">
        <authorList>
            <person name="Corre E."/>
            <person name="Pelletier E."/>
            <person name="Niang G."/>
            <person name="Scheremetjew M."/>
            <person name="Finn R."/>
            <person name="Kale V."/>
            <person name="Holt S."/>
            <person name="Cochrane G."/>
            <person name="Meng A."/>
            <person name="Brown T."/>
            <person name="Cohen L."/>
        </authorList>
    </citation>
    <scope>NUCLEOTIDE SEQUENCE</scope>
    <source>
        <strain evidence="3">CCMP826</strain>
    </source>
</reference>
<protein>
    <submittedName>
        <fullName evidence="3">Uncharacterized protein</fullName>
    </submittedName>
</protein>
<accession>A0A6U0HTJ0</accession>
<evidence type="ECO:0000256" key="1">
    <source>
        <dbReference type="SAM" id="Phobius"/>
    </source>
</evidence>
<evidence type="ECO:0000313" key="2">
    <source>
        <dbReference type="EMBL" id="CAD9516084.1"/>
    </source>
</evidence>
<keyword evidence="1" id="KW-0472">Membrane</keyword>
<evidence type="ECO:0000313" key="3">
    <source>
        <dbReference type="EMBL" id="CAD9516086.1"/>
    </source>
</evidence>
<proteinExistence type="predicted"/>
<organism evidence="3">
    <name type="scientific">Helicotheca tamesis</name>
    <dbReference type="NCBI Taxonomy" id="374047"/>
    <lineage>
        <taxon>Eukaryota</taxon>
        <taxon>Sar</taxon>
        <taxon>Stramenopiles</taxon>
        <taxon>Ochrophyta</taxon>
        <taxon>Bacillariophyta</taxon>
        <taxon>Mediophyceae</taxon>
        <taxon>Lithodesmiophycidae</taxon>
        <taxon>Lithodesmiales</taxon>
        <taxon>Lithodesmiaceae</taxon>
        <taxon>Helicotheca</taxon>
    </lineage>
</organism>
<dbReference type="EMBL" id="HBGV01018454">
    <property type="protein sequence ID" value="CAD9516086.1"/>
    <property type="molecule type" value="Transcribed_RNA"/>
</dbReference>
<dbReference type="EMBL" id="HBGV01018453">
    <property type="protein sequence ID" value="CAD9516084.1"/>
    <property type="molecule type" value="Transcribed_RNA"/>
</dbReference>
<feature type="transmembrane region" description="Helical" evidence="1">
    <location>
        <begin position="177"/>
        <end position="200"/>
    </location>
</feature>
<name>A0A6U0HTJ0_9STRA</name>
<keyword evidence="1" id="KW-1133">Transmembrane helix</keyword>